<gene>
    <name evidence="1" type="ORF">S01H1_83685</name>
</gene>
<evidence type="ECO:0000313" key="1">
    <source>
        <dbReference type="EMBL" id="GAG47226.1"/>
    </source>
</evidence>
<accession>X0ZFV9</accession>
<reference evidence="1" key="1">
    <citation type="journal article" date="2014" name="Front. Microbiol.">
        <title>High frequency of phylogenetically diverse reductive dehalogenase-homologous genes in deep subseafloor sedimentary metagenomes.</title>
        <authorList>
            <person name="Kawai M."/>
            <person name="Futagami T."/>
            <person name="Toyoda A."/>
            <person name="Takaki Y."/>
            <person name="Nishi S."/>
            <person name="Hori S."/>
            <person name="Arai W."/>
            <person name="Tsubouchi T."/>
            <person name="Morono Y."/>
            <person name="Uchiyama I."/>
            <person name="Ito T."/>
            <person name="Fujiyama A."/>
            <person name="Inagaki F."/>
            <person name="Takami H."/>
        </authorList>
    </citation>
    <scope>NUCLEOTIDE SEQUENCE</scope>
    <source>
        <strain evidence="1">Expedition CK06-06</strain>
    </source>
</reference>
<comment type="caution">
    <text evidence="1">The sequence shown here is derived from an EMBL/GenBank/DDBJ whole genome shotgun (WGS) entry which is preliminary data.</text>
</comment>
<sequence length="107" mass="12434">MRDFWPGAYKRFLVRGNAEGYPPQEGRNFTRLWRAKMPPQLPSHPVTGRQTLFLCQMRDFPADPECRAPDCDLRASAGSYAHKGMHMAWMEKVRKRAQKPVKTDQKT</sequence>
<dbReference type="EMBL" id="BARS01056946">
    <property type="protein sequence ID" value="GAG47226.1"/>
    <property type="molecule type" value="Genomic_DNA"/>
</dbReference>
<proteinExistence type="predicted"/>
<dbReference type="AlphaFoldDB" id="X0ZFV9"/>
<protein>
    <submittedName>
        <fullName evidence="1">Uncharacterized protein</fullName>
    </submittedName>
</protein>
<name>X0ZFV9_9ZZZZ</name>
<organism evidence="1">
    <name type="scientific">marine sediment metagenome</name>
    <dbReference type="NCBI Taxonomy" id="412755"/>
    <lineage>
        <taxon>unclassified sequences</taxon>
        <taxon>metagenomes</taxon>
        <taxon>ecological metagenomes</taxon>
    </lineage>
</organism>